<dbReference type="OrthoDB" id="9780120at2"/>
<evidence type="ECO:0000313" key="3">
    <source>
        <dbReference type="Proteomes" id="UP000001661"/>
    </source>
</evidence>
<name>D9QU14_ACEAZ</name>
<dbReference type="Gene3D" id="3.40.50.11900">
    <property type="match status" value="1"/>
</dbReference>
<dbReference type="RefSeq" id="WP_013279176.1">
    <property type="nucleotide sequence ID" value="NC_014378.1"/>
</dbReference>
<dbReference type="STRING" id="574087.Acear_2249"/>
<keyword evidence="3" id="KW-1185">Reference proteome</keyword>
<dbReference type="PANTHER" id="PTHR32329">
    <property type="entry name" value="BIFUNCTIONAL PROTEIN [INCLUDES 2-HYDROXYACYL-COA DEHYDRATASE (N-TER) AND ITS ACTIVATOR DOMAIN (C_TERM)-RELATED"/>
    <property type="match status" value="1"/>
</dbReference>
<gene>
    <name evidence="2" type="ordered locus">Acear_2249</name>
</gene>
<sequence>MSAKIGIPKALSYYVYYPLWEKFFTELGAQVITSDNTSRYIVDDGVKETVNDACVPIKLFHGHVLNLKDRVDYLFLPRLVSTNGEQVYCPKFLGLPDMVRNTLDGLPEIISPRVDIRQGRFKFIKMLYQVGARLTKNPFKIYSAFSKARHYFSDFQSLLQQGYTVDEAIRGLRGEEVELDNNQAKLKVAVLGYPYIIYDPHISVNMIGKLRDLGVEVVTGDMVSAEELAAQSPKLKKDLFWTLSDKKIKAGYHYYEAGEIDGLIHVTAFGCGPDFMVDELLELAAKNKDDISFMTLTVDEHTGEAGIVTRLEAFIDMLDLRGRKQ</sequence>
<proteinExistence type="predicted"/>
<dbReference type="eggNOG" id="COG3580">
    <property type="taxonomic scope" value="Bacteria"/>
</dbReference>
<dbReference type="AlphaFoldDB" id="D9QU14"/>
<dbReference type="KEGG" id="aar:Acear_2249"/>
<organism evidence="2 3">
    <name type="scientific">Acetohalobium arabaticum (strain ATCC 49924 / DSM 5501 / Z-7288)</name>
    <dbReference type="NCBI Taxonomy" id="574087"/>
    <lineage>
        <taxon>Bacteria</taxon>
        <taxon>Bacillati</taxon>
        <taxon>Bacillota</taxon>
        <taxon>Clostridia</taxon>
        <taxon>Halanaerobiales</taxon>
        <taxon>Halobacteroidaceae</taxon>
        <taxon>Acetohalobium</taxon>
    </lineage>
</organism>
<accession>D9QU14</accession>
<evidence type="ECO:0000313" key="2">
    <source>
        <dbReference type="EMBL" id="ADL13735.1"/>
    </source>
</evidence>
<reference evidence="2 3" key="1">
    <citation type="journal article" date="2010" name="Stand. Genomic Sci.">
        <title>Complete genome sequence of Acetohalobium arabaticum type strain (Z-7288).</title>
        <authorList>
            <person name="Sikorski J."/>
            <person name="Lapidus A."/>
            <person name="Chertkov O."/>
            <person name="Lucas S."/>
            <person name="Copeland A."/>
            <person name="Glavina Del Rio T."/>
            <person name="Nolan M."/>
            <person name="Tice H."/>
            <person name="Cheng J.F."/>
            <person name="Han C."/>
            <person name="Brambilla E."/>
            <person name="Pitluck S."/>
            <person name="Liolios K."/>
            <person name="Ivanova N."/>
            <person name="Mavromatis K."/>
            <person name="Mikhailova N."/>
            <person name="Pati A."/>
            <person name="Bruce D."/>
            <person name="Detter C."/>
            <person name="Tapia R."/>
            <person name="Goodwin L."/>
            <person name="Chen A."/>
            <person name="Palaniappan K."/>
            <person name="Land M."/>
            <person name="Hauser L."/>
            <person name="Chang Y.J."/>
            <person name="Jeffries C.D."/>
            <person name="Rohde M."/>
            <person name="Goker M."/>
            <person name="Spring S."/>
            <person name="Woyke T."/>
            <person name="Bristow J."/>
            <person name="Eisen J.A."/>
            <person name="Markowitz V."/>
            <person name="Hugenholtz P."/>
            <person name="Kyrpides N.C."/>
            <person name="Klenk H.P."/>
        </authorList>
    </citation>
    <scope>NUCLEOTIDE SEQUENCE [LARGE SCALE GENOMIC DNA]</scope>
    <source>
        <strain evidence="3">ATCC 49924 / DSM 5501 / Z-7288</strain>
    </source>
</reference>
<dbReference type="PANTHER" id="PTHR32329:SF2">
    <property type="entry name" value="BIFUNCTIONAL PROTEIN [INCLUDES 2-HYDROXYACYL-COA DEHYDRATASE (N-TER) AND ITS ACTIVATOR DOMAIN (C_TERM)"/>
    <property type="match status" value="1"/>
</dbReference>
<dbReference type="Pfam" id="PF09989">
    <property type="entry name" value="DUF2229"/>
    <property type="match status" value="1"/>
</dbReference>
<dbReference type="Proteomes" id="UP000001661">
    <property type="component" value="Chromosome"/>
</dbReference>
<evidence type="ECO:0000259" key="1">
    <source>
        <dbReference type="Pfam" id="PF09989"/>
    </source>
</evidence>
<dbReference type="HOGENOM" id="CLU_079876_0_0_9"/>
<feature type="domain" description="DUF2229" evidence="1">
    <location>
        <begin position="4"/>
        <end position="223"/>
    </location>
</feature>
<dbReference type="InterPro" id="IPR018709">
    <property type="entry name" value="CoA_activase_DUF2229"/>
</dbReference>
<protein>
    <recommendedName>
        <fullName evidence="1">DUF2229 domain-containing protein</fullName>
    </recommendedName>
</protein>
<dbReference type="InterPro" id="IPR051805">
    <property type="entry name" value="Dehydratase_Activator_Redct"/>
</dbReference>
<dbReference type="EMBL" id="CP002105">
    <property type="protein sequence ID" value="ADL13735.1"/>
    <property type="molecule type" value="Genomic_DNA"/>
</dbReference>